<proteinExistence type="predicted"/>
<comment type="caution">
    <text evidence="1">The sequence shown here is derived from an EMBL/GenBank/DDBJ whole genome shotgun (WGS) entry which is preliminary data.</text>
</comment>
<dbReference type="Proteomes" id="UP001196413">
    <property type="component" value="Unassembled WGS sequence"/>
</dbReference>
<gene>
    <name evidence="1" type="ORF">KIN20_021884</name>
</gene>
<sequence>MVVVQVELENLAQVQDLVTILLSRSYTNFRVTNQESFASGNTSSQATVGLSQSSNGVLCRSPAREGIPPAQNAVSFSASRDEKPLIEAPTAPVGLIMWSRSSRNPLHRFTRKSTLVLLCQTLAP</sequence>
<name>A0AAD5MUS7_PARTN</name>
<protein>
    <submittedName>
        <fullName evidence="1">Uncharacterized protein</fullName>
    </submittedName>
</protein>
<reference evidence="1" key="1">
    <citation type="submission" date="2021-06" db="EMBL/GenBank/DDBJ databases">
        <title>Parelaphostrongylus tenuis whole genome reference sequence.</title>
        <authorList>
            <person name="Garwood T.J."/>
            <person name="Larsen P.A."/>
            <person name="Fountain-Jones N.M."/>
            <person name="Garbe J.R."/>
            <person name="Macchietto M.G."/>
            <person name="Kania S.A."/>
            <person name="Gerhold R.W."/>
            <person name="Richards J.E."/>
            <person name="Wolf T.M."/>
        </authorList>
    </citation>
    <scope>NUCLEOTIDE SEQUENCE</scope>
    <source>
        <strain evidence="1">MNPRO001-30</strain>
        <tissue evidence="1">Meninges</tissue>
    </source>
</reference>
<organism evidence="1 2">
    <name type="scientific">Parelaphostrongylus tenuis</name>
    <name type="common">Meningeal worm</name>
    <dbReference type="NCBI Taxonomy" id="148309"/>
    <lineage>
        <taxon>Eukaryota</taxon>
        <taxon>Metazoa</taxon>
        <taxon>Ecdysozoa</taxon>
        <taxon>Nematoda</taxon>
        <taxon>Chromadorea</taxon>
        <taxon>Rhabditida</taxon>
        <taxon>Rhabditina</taxon>
        <taxon>Rhabditomorpha</taxon>
        <taxon>Strongyloidea</taxon>
        <taxon>Metastrongylidae</taxon>
        <taxon>Parelaphostrongylus</taxon>
    </lineage>
</organism>
<evidence type="ECO:0000313" key="1">
    <source>
        <dbReference type="EMBL" id="KAJ1362358.1"/>
    </source>
</evidence>
<keyword evidence="2" id="KW-1185">Reference proteome</keyword>
<dbReference type="EMBL" id="JAHQIW010004423">
    <property type="protein sequence ID" value="KAJ1362358.1"/>
    <property type="molecule type" value="Genomic_DNA"/>
</dbReference>
<evidence type="ECO:0000313" key="2">
    <source>
        <dbReference type="Proteomes" id="UP001196413"/>
    </source>
</evidence>
<accession>A0AAD5MUS7</accession>
<dbReference type="AlphaFoldDB" id="A0AAD5MUS7"/>